<protein>
    <recommendedName>
        <fullName evidence="2">Alpha-carbonic anhydrase domain-containing protein</fullName>
    </recommendedName>
</protein>
<dbReference type="SMART" id="SM01057">
    <property type="entry name" value="Carb_anhydrase"/>
    <property type="match status" value="1"/>
</dbReference>
<evidence type="ECO:0000256" key="1">
    <source>
        <dbReference type="SAM" id="SignalP"/>
    </source>
</evidence>
<dbReference type="Proteomes" id="UP001419268">
    <property type="component" value="Unassembled WGS sequence"/>
</dbReference>
<feature type="signal peptide" evidence="1">
    <location>
        <begin position="1"/>
        <end position="24"/>
    </location>
</feature>
<feature type="domain" description="Alpha-carbonic anhydrase" evidence="2">
    <location>
        <begin position="27"/>
        <end position="267"/>
    </location>
</feature>
<dbReference type="GO" id="GO:0006730">
    <property type="term" value="P:one-carbon metabolic process"/>
    <property type="evidence" value="ECO:0007669"/>
    <property type="project" value="TreeGrafter"/>
</dbReference>
<dbReference type="GO" id="GO:0004089">
    <property type="term" value="F:carbonate dehydratase activity"/>
    <property type="evidence" value="ECO:0007669"/>
    <property type="project" value="InterPro"/>
</dbReference>
<dbReference type="InterPro" id="IPR036398">
    <property type="entry name" value="CA_dom_sf"/>
</dbReference>
<dbReference type="CDD" id="cd03124">
    <property type="entry name" value="alpha_CA_prokaryotic_like"/>
    <property type="match status" value="1"/>
</dbReference>
<gene>
    <name evidence="3" type="ORF">Scep_003335</name>
</gene>
<evidence type="ECO:0000313" key="4">
    <source>
        <dbReference type="Proteomes" id="UP001419268"/>
    </source>
</evidence>
<dbReference type="EMBL" id="JBBNAG010000002">
    <property type="protein sequence ID" value="KAK9156761.1"/>
    <property type="molecule type" value="Genomic_DNA"/>
</dbReference>
<dbReference type="InterPro" id="IPR023561">
    <property type="entry name" value="Carbonic_anhydrase_a-class"/>
</dbReference>
<dbReference type="Gene3D" id="3.10.200.10">
    <property type="entry name" value="Alpha carbonic anhydrase"/>
    <property type="match status" value="1"/>
</dbReference>
<comment type="caution">
    <text evidence="3">The sequence shown here is derived from an EMBL/GenBank/DDBJ whole genome shotgun (WGS) entry which is preliminary data.</text>
</comment>
<dbReference type="PANTHER" id="PTHR18952:SF236">
    <property type="entry name" value="ALPHA CARBONIC ANHYDRASE 1, CHLOROPLASTIC"/>
    <property type="match status" value="1"/>
</dbReference>
<proteinExistence type="predicted"/>
<keyword evidence="4" id="KW-1185">Reference proteome</keyword>
<evidence type="ECO:0000313" key="3">
    <source>
        <dbReference type="EMBL" id="KAK9156761.1"/>
    </source>
</evidence>
<dbReference type="GO" id="GO:0008270">
    <property type="term" value="F:zinc ion binding"/>
    <property type="evidence" value="ECO:0007669"/>
    <property type="project" value="InterPro"/>
</dbReference>
<organism evidence="3 4">
    <name type="scientific">Stephania cephalantha</name>
    <dbReference type="NCBI Taxonomy" id="152367"/>
    <lineage>
        <taxon>Eukaryota</taxon>
        <taxon>Viridiplantae</taxon>
        <taxon>Streptophyta</taxon>
        <taxon>Embryophyta</taxon>
        <taxon>Tracheophyta</taxon>
        <taxon>Spermatophyta</taxon>
        <taxon>Magnoliopsida</taxon>
        <taxon>Ranunculales</taxon>
        <taxon>Menispermaceae</taxon>
        <taxon>Menispermoideae</taxon>
        <taxon>Cissampelideae</taxon>
        <taxon>Stephania</taxon>
    </lineage>
</organism>
<feature type="chain" id="PRO_5042885995" description="Alpha-carbonic anhydrase domain-containing protein" evidence="1">
    <location>
        <begin position="25"/>
        <end position="269"/>
    </location>
</feature>
<dbReference type="PANTHER" id="PTHR18952">
    <property type="entry name" value="CARBONIC ANHYDRASE"/>
    <property type="match status" value="1"/>
</dbReference>
<dbReference type="InterPro" id="IPR001148">
    <property type="entry name" value="CA_dom"/>
</dbReference>
<evidence type="ECO:0000259" key="2">
    <source>
        <dbReference type="PROSITE" id="PS51144"/>
    </source>
</evidence>
<dbReference type="Pfam" id="PF00194">
    <property type="entry name" value="Carb_anhydrase"/>
    <property type="match status" value="1"/>
</dbReference>
<sequence length="269" mass="29392">MASQSMVIVFGVVVVASLIAVATGGKIQFSYNGENGPLKWGSLSPDFSTCSNGRAQSPINIVTNDAVTNPKLQPLTRDYVHEVDGTLINHGFNVGIQFDKESLGDLTINGKNYSFHQLHWHSPSDHTLDGERFPLELHMVHKAPDGSITVVAIFFRYGNPDALLKQVEGPLNELTSEKSGGGDGEAHVEVTSLKTHCLDKKTRKYFRYVGSLTTPPCTENVIWNIVGKVREVAKEQVDAIRAPVDAGCKDNARPLQALNGRKVEVYHGE</sequence>
<dbReference type="AlphaFoldDB" id="A0AAP0PXY5"/>
<dbReference type="InterPro" id="IPR041891">
    <property type="entry name" value="Alpha_CA_prokaryot-like"/>
</dbReference>
<dbReference type="PROSITE" id="PS51144">
    <property type="entry name" value="ALPHA_CA_2"/>
    <property type="match status" value="1"/>
</dbReference>
<name>A0AAP0PXY5_9MAGN</name>
<keyword evidence="1" id="KW-0732">Signal</keyword>
<accession>A0AAP0PXY5</accession>
<reference evidence="3 4" key="1">
    <citation type="submission" date="2024-01" db="EMBL/GenBank/DDBJ databases">
        <title>Genome assemblies of Stephania.</title>
        <authorList>
            <person name="Yang L."/>
        </authorList>
    </citation>
    <scope>NUCLEOTIDE SEQUENCE [LARGE SCALE GENOMIC DNA]</scope>
    <source>
        <strain evidence="3">JXDWG</strain>
        <tissue evidence="3">Leaf</tissue>
    </source>
</reference>
<dbReference type="SUPFAM" id="SSF51069">
    <property type="entry name" value="Carbonic anhydrase"/>
    <property type="match status" value="1"/>
</dbReference>